<organism evidence="2 3">
    <name type="scientific">Blastomonas natatoria</name>
    <dbReference type="NCBI Taxonomy" id="34015"/>
    <lineage>
        <taxon>Bacteria</taxon>
        <taxon>Pseudomonadati</taxon>
        <taxon>Pseudomonadota</taxon>
        <taxon>Alphaproteobacteria</taxon>
        <taxon>Sphingomonadales</taxon>
        <taxon>Sphingomonadaceae</taxon>
        <taxon>Blastomonas</taxon>
    </lineage>
</organism>
<gene>
    <name evidence="2" type="ORF">C7451_111113</name>
</gene>
<dbReference type="RefSeq" id="WP_110299675.1">
    <property type="nucleotide sequence ID" value="NZ_QJJM01000011.1"/>
</dbReference>
<dbReference type="AlphaFoldDB" id="A0A2V3UVS8"/>
<protein>
    <recommendedName>
        <fullName evidence="4">DUF4331 domain-containing protein</fullName>
    </recommendedName>
</protein>
<reference evidence="2 3" key="1">
    <citation type="submission" date="2018-05" db="EMBL/GenBank/DDBJ databases">
        <title>Genomic Encyclopedia of Type Strains, Phase IV (KMG-IV): sequencing the most valuable type-strain genomes for metagenomic binning, comparative biology and taxonomic classification.</title>
        <authorList>
            <person name="Goeker M."/>
        </authorList>
    </citation>
    <scope>NUCLEOTIDE SEQUENCE [LARGE SCALE GENOMIC DNA]</scope>
    <source>
        <strain evidence="2 3">DSM 3183</strain>
    </source>
</reference>
<proteinExistence type="predicted"/>
<evidence type="ECO:0000256" key="1">
    <source>
        <dbReference type="SAM" id="SignalP"/>
    </source>
</evidence>
<comment type="caution">
    <text evidence="2">The sequence shown here is derived from an EMBL/GenBank/DDBJ whole genome shotgun (WGS) entry which is preliminary data.</text>
</comment>
<sequence length="216" mass="23246">MQSGSFFRIILPCALALAGVTFAGHQALDAADHFDPPARTGSDTNTVGFDVAADIADLYAFHDADNVYLSIGFGGPSATSLPGFYDPDVLYMINVSNAGSRTDVEFPIEIRFGRDGVNPGIEVRNLPGAGLVRGPVERNLTTPNGITVRAGVFDDPFNFDPQGLRDSRATGNLSFNNARNRFANLNTTFVVIAIPRRLLDQGQPLDIWSTSARIRS</sequence>
<evidence type="ECO:0008006" key="4">
    <source>
        <dbReference type="Google" id="ProtNLM"/>
    </source>
</evidence>
<keyword evidence="3" id="KW-1185">Reference proteome</keyword>
<dbReference type="EMBL" id="QJJM01000011">
    <property type="protein sequence ID" value="PXW72991.1"/>
    <property type="molecule type" value="Genomic_DNA"/>
</dbReference>
<name>A0A2V3UVS8_9SPHN</name>
<evidence type="ECO:0000313" key="2">
    <source>
        <dbReference type="EMBL" id="PXW72991.1"/>
    </source>
</evidence>
<keyword evidence="1" id="KW-0732">Signal</keyword>
<dbReference type="OrthoDB" id="9791748at2"/>
<accession>A0A2V3UVS8</accession>
<dbReference type="Proteomes" id="UP000248014">
    <property type="component" value="Unassembled WGS sequence"/>
</dbReference>
<evidence type="ECO:0000313" key="3">
    <source>
        <dbReference type="Proteomes" id="UP000248014"/>
    </source>
</evidence>
<feature type="signal peptide" evidence="1">
    <location>
        <begin position="1"/>
        <end position="23"/>
    </location>
</feature>
<feature type="chain" id="PRO_5015901028" description="DUF4331 domain-containing protein" evidence="1">
    <location>
        <begin position="24"/>
        <end position="216"/>
    </location>
</feature>